<dbReference type="SMART" id="SM00448">
    <property type="entry name" value="REC"/>
    <property type="match status" value="1"/>
</dbReference>
<dbReference type="GO" id="GO:0043565">
    <property type="term" value="F:sequence-specific DNA binding"/>
    <property type="evidence" value="ECO:0007669"/>
    <property type="project" value="InterPro"/>
</dbReference>
<evidence type="ECO:0000256" key="1">
    <source>
        <dbReference type="ARBA" id="ARBA00023015"/>
    </source>
</evidence>
<feature type="modified residue" description="4-aspartylphosphate" evidence="4">
    <location>
        <position position="57"/>
    </location>
</feature>
<feature type="domain" description="HTH araC/xylS-type" evidence="5">
    <location>
        <begin position="413"/>
        <end position="511"/>
    </location>
</feature>
<dbReference type="Gene3D" id="3.40.50.2300">
    <property type="match status" value="1"/>
</dbReference>
<dbReference type="GO" id="GO:0003700">
    <property type="term" value="F:DNA-binding transcription factor activity"/>
    <property type="evidence" value="ECO:0007669"/>
    <property type="project" value="InterPro"/>
</dbReference>
<keyword evidence="4" id="KW-0597">Phosphoprotein</keyword>
<evidence type="ECO:0000256" key="2">
    <source>
        <dbReference type="ARBA" id="ARBA00023125"/>
    </source>
</evidence>
<sequence length="514" mass="60540">MTSYRVMIVDDEAIFRTGLTHLHDWSKEGIEVVAQAANGMEALELIDKVHPHVVITDIMMPIMDGIDLVKNLRKHHPSIKIIILSSYSEFELVREVFKYGVDDYLLKPKVTAEELVTLIHNSCEPSAIQRTQVVPLLKEPAIIIGQWFEQEDHLSEEDKQQLNSYLPSSQFTMLVTSTAGLQSLTNNSQYELEQFILDKCYEQFHTISYVSIFTKHHIAIIINHEPEEELDLKSIMIQFVKKVNERYSQLKFLHSNTVFSIDLLKEKYTLLQELQSKVIYFSSRSMMLENEIKQNPIVVAFEHEPFVNALKWLTINQAKEHFDQYFMEVKKTQALDEYSLKRFIQHIIYTVMSNLEHLKLPFTEQSSEKLIWFKKIDLATTIDELEEIMTLFMQMVQDQFNEHNEHNEVNLLNQIIDHIHANYDQDISLSELADKFHMNYSYLSWYFKHRTNENLTAYINKLRIEKAKELLKYNDETISQISMKIGFSEHNYFSKVFKKFTGMTPVEYRNSHSK</sequence>
<name>A0A9J6ZHT1_9BACL</name>
<keyword evidence="2" id="KW-0238">DNA-binding</keyword>
<dbReference type="InterPro" id="IPR011006">
    <property type="entry name" value="CheY-like_superfamily"/>
</dbReference>
<dbReference type="Gene3D" id="1.10.10.60">
    <property type="entry name" value="Homeodomain-like"/>
    <property type="match status" value="2"/>
</dbReference>
<dbReference type="InterPro" id="IPR009057">
    <property type="entry name" value="Homeodomain-like_sf"/>
</dbReference>
<keyword evidence="3" id="KW-0804">Transcription</keyword>
<evidence type="ECO:0000256" key="3">
    <source>
        <dbReference type="ARBA" id="ARBA00023163"/>
    </source>
</evidence>
<dbReference type="PANTHER" id="PTHR43280">
    <property type="entry name" value="ARAC-FAMILY TRANSCRIPTIONAL REGULATOR"/>
    <property type="match status" value="1"/>
</dbReference>
<dbReference type="Pfam" id="PF12833">
    <property type="entry name" value="HTH_18"/>
    <property type="match status" value="1"/>
</dbReference>
<dbReference type="KEGG" id="plig:NAG76_04980"/>
<evidence type="ECO:0000313" key="7">
    <source>
        <dbReference type="EMBL" id="URN95599.1"/>
    </source>
</evidence>
<evidence type="ECO:0000259" key="6">
    <source>
        <dbReference type="PROSITE" id="PS50110"/>
    </source>
</evidence>
<dbReference type="SUPFAM" id="SSF46689">
    <property type="entry name" value="Homeodomain-like"/>
    <property type="match status" value="2"/>
</dbReference>
<organism evidence="7 8">
    <name type="scientific">Candidatus Pristimantibacillus lignocellulolyticus</name>
    <dbReference type="NCBI Taxonomy" id="2994561"/>
    <lineage>
        <taxon>Bacteria</taxon>
        <taxon>Bacillati</taxon>
        <taxon>Bacillota</taxon>
        <taxon>Bacilli</taxon>
        <taxon>Bacillales</taxon>
        <taxon>Paenibacillaceae</taxon>
        <taxon>Candidatus Pristimantibacillus</taxon>
    </lineage>
</organism>
<dbReference type="SUPFAM" id="SSF52172">
    <property type="entry name" value="CheY-like"/>
    <property type="match status" value="1"/>
</dbReference>
<gene>
    <name evidence="7" type="ORF">NAG76_04980</name>
</gene>
<dbReference type="PANTHER" id="PTHR43280:SF28">
    <property type="entry name" value="HTH-TYPE TRANSCRIPTIONAL ACTIVATOR RHAS"/>
    <property type="match status" value="1"/>
</dbReference>
<dbReference type="InterPro" id="IPR020449">
    <property type="entry name" value="Tscrpt_reg_AraC-type_HTH"/>
</dbReference>
<proteinExistence type="predicted"/>
<dbReference type="PROSITE" id="PS00041">
    <property type="entry name" value="HTH_ARAC_FAMILY_1"/>
    <property type="match status" value="1"/>
</dbReference>
<dbReference type="EMBL" id="CP097899">
    <property type="protein sequence ID" value="URN95599.1"/>
    <property type="molecule type" value="Genomic_DNA"/>
</dbReference>
<reference evidence="7" key="1">
    <citation type="submission" date="2022-05" db="EMBL/GenBank/DDBJ databases">
        <title>Novel bacterial taxa in a minimal lignocellulolytic consortium and its capacity to transform plastics disclosed by genome-resolved metagenomics.</title>
        <authorList>
            <person name="Rodriguez C.A.D."/>
            <person name="Diaz-Garcia L."/>
            <person name="Herrera K."/>
            <person name="Tarazona N.A."/>
            <person name="Sproer C."/>
            <person name="Overmann J."/>
            <person name="Jimenez D.J."/>
        </authorList>
    </citation>
    <scope>NUCLEOTIDE SEQUENCE</scope>
    <source>
        <strain evidence="7">MAG5</strain>
    </source>
</reference>
<accession>A0A9J6ZHT1</accession>
<dbReference type="AlphaFoldDB" id="A0A9J6ZHT1"/>
<evidence type="ECO:0000259" key="5">
    <source>
        <dbReference type="PROSITE" id="PS01124"/>
    </source>
</evidence>
<dbReference type="PROSITE" id="PS01124">
    <property type="entry name" value="HTH_ARAC_FAMILY_2"/>
    <property type="match status" value="1"/>
</dbReference>
<dbReference type="SMART" id="SM00342">
    <property type="entry name" value="HTH_ARAC"/>
    <property type="match status" value="1"/>
</dbReference>
<dbReference type="InterPro" id="IPR001789">
    <property type="entry name" value="Sig_transdc_resp-reg_receiver"/>
</dbReference>
<dbReference type="InterPro" id="IPR018062">
    <property type="entry name" value="HTH_AraC-typ_CS"/>
</dbReference>
<feature type="domain" description="Response regulatory" evidence="6">
    <location>
        <begin position="5"/>
        <end position="122"/>
    </location>
</feature>
<dbReference type="GO" id="GO:0000160">
    <property type="term" value="P:phosphorelay signal transduction system"/>
    <property type="evidence" value="ECO:0007669"/>
    <property type="project" value="InterPro"/>
</dbReference>
<evidence type="ECO:0000256" key="4">
    <source>
        <dbReference type="PROSITE-ProRule" id="PRU00169"/>
    </source>
</evidence>
<protein>
    <submittedName>
        <fullName evidence="7">Response regulator</fullName>
    </submittedName>
</protein>
<dbReference type="InterPro" id="IPR018060">
    <property type="entry name" value="HTH_AraC"/>
</dbReference>
<dbReference type="PROSITE" id="PS50110">
    <property type="entry name" value="RESPONSE_REGULATORY"/>
    <property type="match status" value="1"/>
</dbReference>
<keyword evidence="1" id="KW-0805">Transcription regulation</keyword>
<dbReference type="Proteomes" id="UP001056756">
    <property type="component" value="Chromosome"/>
</dbReference>
<dbReference type="PRINTS" id="PR00032">
    <property type="entry name" value="HTHARAC"/>
</dbReference>
<evidence type="ECO:0000313" key="8">
    <source>
        <dbReference type="Proteomes" id="UP001056756"/>
    </source>
</evidence>
<dbReference type="Pfam" id="PF00072">
    <property type="entry name" value="Response_reg"/>
    <property type="match status" value="1"/>
</dbReference>
<dbReference type="CDD" id="cd17536">
    <property type="entry name" value="REC_YesN-like"/>
    <property type="match status" value="1"/>
</dbReference>